<gene>
    <name evidence="1" type="ORF">BN2614_LOCUS2</name>
</gene>
<comment type="caution">
    <text evidence="1">The sequence shown here is derived from an EMBL/GenBank/DDBJ whole genome shotgun (WGS) entry which is preliminary data.</text>
</comment>
<proteinExistence type="predicted"/>
<reference evidence="1 2" key="1">
    <citation type="submission" date="2018-10" db="EMBL/GenBank/DDBJ databases">
        <authorList>
            <person name="Ekblom R."/>
            <person name="Jareborg N."/>
        </authorList>
    </citation>
    <scope>NUCLEOTIDE SEQUENCE [LARGE SCALE GENOMIC DNA]</scope>
    <source>
        <tissue evidence="1">Muscle</tissue>
    </source>
</reference>
<protein>
    <submittedName>
        <fullName evidence="1">Uncharacterized protein</fullName>
    </submittedName>
</protein>
<name>A0A9X9PWP7_GULGU</name>
<dbReference type="AlphaFoldDB" id="A0A9X9PWP7"/>
<keyword evidence="2" id="KW-1185">Reference proteome</keyword>
<sequence length="42" mass="4458">MRALSILGMSSGKIQHLLGPETTGESYMDTGARYKCIGQQGA</sequence>
<dbReference type="EMBL" id="CYRY02005280">
    <property type="protein sequence ID" value="VCW69717.1"/>
    <property type="molecule type" value="Genomic_DNA"/>
</dbReference>
<dbReference type="Proteomes" id="UP000269945">
    <property type="component" value="Unassembled WGS sequence"/>
</dbReference>
<evidence type="ECO:0000313" key="1">
    <source>
        <dbReference type="EMBL" id="VCW69717.1"/>
    </source>
</evidence>
<organism evidence="1 2">
    <name type="scientific">Gulo gulo</name>
    <name type="common">Wolverine</name>
    <name type="synonym">Gluton</name>
    <dbReference type="NCBI Taxonomy" id="48420"/>
    <lineage>
        <taxon>Eukaryota</taxon>
        <taxon>Metazoa</taxon>
        <taxon>Chordata</taxon>
        <taxon>Craniata</taxon>
        <taxon>Vertebrata</taxon>
        <taxon>Euteleostomi</taxon>
        <taxon>Mammalia</taxon>
        <taxon>Eutheria</taxon>
        <taxon>Laurasiatheria</taxon>
        <taxon>Carnivora</taxon>
        <taxon>Caniformia</taxon>
        <taxon>Musteloidea</taxon>
        <taxon>Mustelidae</taxon>
        <taxon>Guloninae</taxon>
        <taxon>Gulo</taxon>
    </lineage>
</organism>
<accession>A0A9X9PWP7</accession>
<evidence type="ECO:0000313" key="2">
    <source>
        <dbReference type="Proteomes" id="UP000269945"/>
    </source>
</evidence>